<gene>
    <name evidence="3" type="primary">LOC110789231</name>
</gene>
<organism evidence="2 3">
    <name type="scientific">Spinacia oleracea</name>
    <name type="common">Spinach</name>
    <dbReference type="NCBI Taxonomy" id="3562"/>
    <lineage>
        <taxon>Eukaryota</taxon>
        <taxon>Viridiplantae</taxon>
        <taxon>Streptophyta</taxon>
        <taxon>Embryophyta</taxon>
        <taxon>Tracheophyta</taxon>
        <taxon>Spermatophyta</taxon>
        <taxon>Magnoliopsida</taxon>
        <taxon>eudicotyledons</taxon>
        <taxon>Gunneridae</taxon>
        <taxon>Pentapetalae</taxon>
        <taxon>Caryophyllales</taxon>
        <taxon>Chenopodiaceae</taxon>
        <taxon>Chenopodioideae</taxon>
        <taxon>Anserineae</taxon>
        <taxon>Spinacia</taxon>
    </lineage>
</organism>
<keyword evidence="2" id="KW-1185">Reference proteome</keyword>
<reference evidence="2" key="1">
    <citation type="journal article" date="2021" name="Nat. Commun.">
        <title>Genomic analyses provide insights into spinach domestication and the genetic basis of agronomic traits.</title>
        <authorList>
            <person name="Cai X."/>
            <person name="Sun X."/>
            <person name="Xu C."/>
            <person name="Sun H."/>
            <person name="Wang X."/>
            <person name="Ge C."/>
            <person name="Zhang Z."/>
            <person name="Wang Q."/>
            <person name="Fei Z."/>
            <person name="Jiao C."/>
            <person name="Wang Q."/>
        </authorList>
    </citation>
    <scope>NUCLEOTIDE SEQUENCE [LARGE SCALE GENOMIC DNA]</scope>
    <source>
        <strain evidence="2">cv. Varoflay</strain>
    </source>
</reference>
<evidence type="ECO:0000313" key="2">
    <source>
        <dbReference type="Proteomes" id="UP000813463"/>
    </source>
</evidence>
<accession>A0A9R0JWY6</accession>
<dbReference type="RefSeq" id="XP_021849570.1">
    <property type="nucleotide sequence ID" value="XM_021993878.2"/>
</dbReference>
<evidence type="ECO:0000313" key="3">
    <source>
        <dbReference type="RefSeq" id="XP_021849570.1"/>
    </source>
</evidence>
<protein>
    <submittedName>
        <fullName evidence="3">Probable protein phosphatase 2C 72</fullName>
    </submittedName>
</protein>
<sequence length="341" mass="37339">MGICTSAPAEVIEGLGTVIYDQDGMKINHQIKSGLSIHSKRGRKAVNQDSAVLCQGYGSGNVVMCGVFDGHGRNGHLVSKIISRRLPLLLLDKKNAVSEVNENHYDSESLPTNYGSSMPNNELLEWEKAYMNAFMEMDEEIKMVKSVDSSFSGSTAVVALKLGDDLVIANLGDSRAILGTKSKDGVIAVQLTTDLKPETPGEGDRIRSSKGKVYATEDEPSIPRAWLPRDYDTFGITVSRCFGDFVMKEYGIISTPVITHHRITSDDLFILVASDALYDVLSNEEVASVVCGVEHEGTAAKAVIDAAVEAWKNKVPYNYRDDCTVVCYFFHKEDQTQVTRA</sequence>
<proteinExistence type="predicted"/>
<dbReference type="Pfam" id="PF00481">
    <property type="entry name" value="PP2C"/>
    <property type="match status" value="1"/>
</dbReference>
<reference evidence="3" key="2">
    <citation type="submission" date="2025-08" db="UniProtKB">
        <authorList>
            <consortium name="RefSeq"/>
        </authorList>
    </citation>
    <scope>IDENTIFICATION</scope>
    <source>
        <tissue evidence="3">Leaf</tissue>
    </source>
</reference>
<dbReference type="PROSITE" id="PS51746">
    <property type="entry name" value="PPM_2"/>
    <property type="match status" value="1"/>
</dbReference>
<dbReference type="SMART" id="SM00332">
    <property type="entry name" value="PP2Cc"/>
    <property type="match status" value="1"/>
</dbReference>
<evidence type="ECO:0000259" key="1">
    <source>
        <dbReference type="PROSITE" id="PS51746"/>
    </source>
</evidence>
<dbReference type="InterPro" id="IPR015655">
    <property type="entry name" value="PP2C"/>
</dbReference>
<dbReference type="KEGG" id="soe:110789231"/>
<dbReference type="PANTHER" id="PTHR47992">
    <property type="entry name" value="PROTEIN PHOSPHATASE"/>
    <property type="match status" value="1"/>
</dbReference>
<dbReference type="GeneID" id="110789231"/>
<dbReference type="CDD" id="cd00143">
    <property type="entry name" value="PP2Cc"/>
    <property type="match status" value="1"/>
</dbReference>
<dbReference type="Gene3D" id="3.60.40.10">
    <property type="entry name" value="PPM-type phosphatase domain"/>
    <property type="match status" value="1"/>
</dbReference>
<dbReference type="GO" id="GO:0004722">
    <property type="term" value="F:protein serine/threonine phosphatase activity"/>
    <property type="evidence" value="ECO:0000318"/>
    <property type="project" value="GO_Central"/>
</dbReference>
<dbReference type="GO" id="GO:1902531">
    <property type="term" value="P:regulation of intracellular signal transduction"/>
    <property type="evidence" value="ECO:0000318"/>
    <property type="project" value="GO_Central"/>
</dbReference>
<dbReference type="InterPro" id="IPR036457">
    <property type="entry name" value="PPM-type-like_dom_sf"/>
</dbReference>
<dbReference type="OrthoDB" id="10264738at2759"/>
<dbReference type="AlphaFoldDB" id="A0A9R0JWY6"/>
<dbReference type="SUPFAM" id="SSF81606">
    <property type="entry name" value="PP2C-like"/>
    <property type="match status" value="1"/>
</dbReference>
<dbReference type="Proteomes" id="UP000813463">
    <property type="component" value="Chromosome 1"/>
</dbReference>
<name>A0A9R0JWY6_SPIOL</name>
<dbReference type="InterPro" id="IPR001932">
    <property type="entry name" value="PPM-type_phosphatase-like_dom"/>
</dbReference>
<feature type="domain" description="PPM-type phosphatase" evidence="1">
    <location>
        <begin position="34"/>
        <end position="330"/>
    </location>
</feature>